<sequence length="547" mass="58975">MIDDDEAVHEGTRFALRHFALHGYGLEIIGAHSAAEGLALLRDNPDTAVVLLDVVMESDDAGLKLAKAIREDLNNQLVRIILRTGQPGQAPERQVVVDYDINDYKAKTELTADKLFTTLTAALRGYDQLKRLDDTRIGLEMIVSASASLFDDRSLKTLAHGVLMQISALLEIETDGILIMRETGDANPLVLAGLGKFGTFEETGLDRCDLFAAAAKAGRPIRHDGLVCLFVKTGSGSEILVALATAEDLTETQASLVSVFSAKLAIAFDNAKLYDELRLANEDLEERVARRTKELACANERLTAQGALLKRVNAFKNEILGTIAHDLKNPIAVILGRTEMLTTLFEPLAEAIREPLVKQVRHIRTSAERMTKIVDMSIADALADALDISVEKRPVDLSAIARSNAEFNRALCDSKRQTLTVAIEDGPLCVAGDPDRLAEAIDNLVSNAMKYTPVGGEIRVEAGTDGGQARVSVSDSGPGLNSQDMGRLFGRFQRLSAQPTGGESSTGLGLSIVAKIVELHDGEIVVEEKGRMGGASFSILIPLLESQ</sequence>
<dbReference type="InterPro" id="IPR011006">
    <property type="entry name" value="CheY-like_superfamily"/>
</dbReference>
<evidence type="ECO:0000256" key="2">
    <source>
        <dbReference type="ARBA" id="ARBA00012438"/>
    </source>
</evidence>
<evidence type="ECO:0000259" key="7">
    <source>
        <dbReference type="PROSITE" id="PS50110"/>
    </source>
</evidence>
<evidence type="ECO:0000256" key="5">
    <source>
        <dbReference type="SAM" id="Coils"/>
    </source>
</evidence>
<dbReference type="EMBL" id="JAGJCF010000014">
    <property type="protein sequence ID" value="MBP0617182.1"/>
    <property type="molecule type" value="Genomic_DNA"/>
</dbReference>
<dbReference type="Pfam" id="PF00512">
    <property type="entry name" value="HisKA"/>
    <property type="match status" value="1"/>
</dbReference>
<name>A0ABS4BKW7_9HYPH</name>
<feature type="coiled-coil region" evidence="5">
    <location>
        <begin position="274"/>
        <end position="301"/>
    </location>
</feature>
<dbReference type="SUPFAM" id="SSF52172">
    <property type="entry name" value="CheY-like"/>
    <property type="match status" value="1"/>
</dbReference>
<dbReference type="Pfam" id="PF11849">
    <property type="entry name" value="DUF3369"/>
    <property type="match status" value="1"/>
</dbReference>
<feature type="domain" description="Histidine kinase" evidence="6">
    <location>
        <begin position="322"/>
        <end position="545"/>
    </location>
</feature>
<dbReference type="SMART" id="SM00387">
    <property type="entry name" value="HATPase_c"/>
    <property type="match status" value="1"/>
</dbReference>
<evidence type="ECO:0000256" key="4">
    <source>
        <dbReference type="PROSITE-ProRule" id="PRU00169"/>
    </source>
</evidence>
<evidence type="ECO:0000256" key="3">
    <source>
        <dbReference type="ARBA" id="ARBA00022553"/>
    </source>
</evidence>
<accession>A0ABS4BKW7</accession>
<dbReference type="PROSITE" id="PS50110">
    <property type="entry name" value="RESPONSE_REGULATORY"/>
    <property type="match status" value="1"/>
</dbReference>
<feature type="modified residue" description="4-aspartylphosphate" evidence="4">
    <location>
        <position position="53"/>
    </location>
</feature>
<dbReference type="PANTHER" id="PTHR43547">
    <property type="entry name" value="TWO-COMPONENT HISTIDINE KINASE"/>
    <property type="match status" value="1"/>
</dbReference>
<dbReference type="InterPro" id="IPR036890">
    <property type="entry name" value="HATPase_C_sf"/>
</dbReference>
<dbReference type="InterPro" id="IPR036097">
    <property type="entry name" value="HisK_dim/P_sf"/>
</dbReference>
<dbReference type="SUPFAM" id="SSF55874">
    <property type="entry name" value="ATPase domain of HSP90 chaperone/DNA topoisomerase II/histidine kinase"/>
    <property type="match status" value="1"/>
</dbReference>
<dbReference type="InterPro" id="IPR001789">
    <property type="entry name" value="Sig_transdc_resp-reg_receiver"/>
</dbReference>
<dbReference type="Pfam" id="PF02518">
    <property type="entry name" value="HATPase_c"/>
    <property type="match status" value="1"/>
</dbReference>
<evidence type="ECO:0000313" key="9">
    <source>
        <dbReference type="Proteomes" id="UP000678276"/>
    </source>
</evidence>
<dbReference type="CDD" id="cd00082">
    <property type="entry name" value="HisKA"/>
    <property type="match status" value="1"/>
</dbReference>
<reference evidence="8 9" key="1">
    <citation type="submission" date="2021-04" db="EMBL/GenBank/DDBJ databases">
        <title>Whole genome sequence of Jiella sp. KSK16Y-1.</title>
        <authorList>
            <person name="Tuo L."/>
        </authorList>
    </citation>
    <scope>NUCLEOTIDE SEQUENCE [LARGE SCALE GENOMIC DNA]</scope>
    <source>
        <strain evidence="8 9">KSK16Y-1</strain>
    </source>
</reference>
<comment type="catalytic activity">
    <reaction evidence="1">
        <text>ATP + protein L-histidine = ADP + protein N-phospho-L-histidine.</text>
        <dbReference type="EC" id="2.7.13.3"/>
    </reaction>
</comment>
<protein>
    <recommendedName>
        <fullName evidence="2">histidine kinase</fullName>
        <ecNumber evidence="2">2.7.13.3</ecNumber>
    </recommendedName>
</protein>
<keyword evidence="9" id="KW-1185">Reference proteome</keyword>
<feature type="domain" description="Response regulatory" evidence="7">
    <location>
        <begin position="1"/>
        <end position="122"/>
    </location>
</feature>
<evidence type="ECO:0000259" key="6">
    <source>
        <dbReference type="PROSITE" id="PS50109"/>
    </source>
</evidence>
<dbReference type="SMART" id="SM00388">
    <property type="entry name" value="HisKA"/>
    <property type="match status" value="1"/>
</dbReference>
<proteinExistence type="predicted"/>
<dbReference type="Gene3D" id="1.10.287.130">
    <property type="match status" value="1"/>
</dbReference>
<dbReference type="InterPro" id="IPR021800">
    <property type="entry name" value="DUF3369"/>
</dbReference>
<dbReference type="Gene3D" id="3.30.565.10">
    <property type="entry name" value="Histidine kinase-like ATPase, C-terminal domain"/>
    <property type="match status" value="1"/>
</dbReference>
<dbReference type="InterPro" id="IPR003661">
    <property type="entry name" value="HisK_dim/P_dom"/>
</dbReference>
<evidence type="ECO:0000256" key="1">
    <source>
        <dbReference type="ARBA" id="ARBA00000085"/>
    </source>
</evidence>
<dbReference type="PANTHER" id="PTHR43547:SF2">
    <property type="entry name" value="HYBRID SIGNAL TRANSDUCTION HISTIDINE KINASE C"/>
    <property type="match status" value="1"/>
</dbReference>
<dbReference type="SUPFAM" id="SSF47384">
    <property type="entry name" value="Homodimeric domain of signal transducing histidine kinase"/>
    <property type="match status" value="1"/>
</dbReference>
<organism evidence="8 9">
    <name type="scientific">Jiella mangrovi</name>
    <dbReference type="NCBI Taxonomy" id="2821407"/>
    <lineage>
        <taxon>Bacteria</taxon>
        <taxon>Pseudomonadati</taxon>
        <taxon>Pseudomonadota</taxon>
        <taxon>Alphaproteobacteria</taxon>
        <taxon>Hyphomicrobiales</taxon>
        <taxon>Aurantimonadaceae</taxon>
        <taxon>Jiella</taxon>
    </lineage>
</organism>
<keyword evidence="3 4" id="KW-0597">Phosphoprotein</keyword>
<keyword evidence="5" id="KW-0175">Coiled coil</keyword>
<gene>
    <name evidence="8" type="ORF">J6595_16470</name>
</gene>
<evidence type="ECO:0000313" key="8">
    <source>
        <dbReference type="EMBL" id="MBP0617182.1"/>
    </source>
</evidence>
<dbReference type="InterPro" id="IPR005467">
    <property type="entry name" value="His_kinase_dom"/>
</dbReference>
<dbReference type="Proteomes" id="UP000678276">
    <property type="component" value="Unassembled WGS sequence"/>
</dbReference>
<dbReference type="InterPro" id="IPR004358">
    <property type="entry name" value="Sig_transdc_His_kin-like_C"/>
</dbReference>
<dbReference type="EC" id="2.7.13.3" evidence="2"/>
<dbReference type="Gene3D" id="3.40.50.2300">
    <property type="match status" value="1"/>
</dbReference>
<dbReference type="PROSITE" id="PS50109">
    <property type="entry name" value="HIS_KIN"/>
    <property type="match status" value="1"/>
</dbReference>
<dbReference type="PRINTS" id="PR00344">
    <property type="entry name" value="BCTRLSENSOR"/>
</dbReference>
<comment type="caution">
    <text evidence="8">The sequence shown here is derived from an EMBL/GenBank/DDBJ whole genome shotgun (WGS) entry which is preliminary data.</text>
</comment>
<dbReference type="InterPro" id="IPR003594">
    <property type="entry name" value="HATPase_dom"/>
</dbReference>